<proteinExistence type="inferred from homology"/>
<dbReference type="OrthoDB" id="5597713at2759"/>
<evidence type="ECO:0000259" key="4">
    <source>
        <dbReference type="PROSITE" id="PS50240"/>
    </source>
</evidence>
<dbReference type="SMART" id="SM00020">
    <property type="entry name" value="Tryp_SPc"/>
    <property type="match status" value="1"/>
</dbReference>
<dbReference type="Pfam" id="PF00089">
    <property type="entry name" value="Trypsin"/>
    <property type="match status" value="1"/>
</dbReference>
<sequence>MMKILVIMYFGLYVVAARRDGKQKSSLSMRILNGEAADKSSHSWVAALLEPTIYDPRLICGGSIITPRHVLTAARCLVGRNASQVLIAVGEHKLSKIDITKLIQSILLSVHQLYDNANGVTVNDIGLVTTNKEIQYTSSVSPICFPTRRLYLDNHNAMITVVGWGKTSPTSITNSDDLLEVDLTVYPFVSCYDWFHLSAYNLRFLNNLCTYAEGKNVLSGDFGSPSILKYTINGKHVQVGIVSFASNPGLSVQTDVTSFVDWIQVNVNGNMPEQRICTVEM</sequence>
<dbReference type="PROSITE" id="PS50240">
    <property type="entry name" value="TRYPSIN_DOM"/>
    <property type="match status" value="1"/>
</dbReference>
<evidence type="ECO:0000313" key="6">
    <source>
        <dbReference type="Proteomes" id="UP001152798"/>
    </source>
</evidence>
<dbReference type="EMBL" id="OV725082">
    <property type="protein sequence ID" value="CAH1406145.1"/>
    <property type="molecule type" value="Genomic_DNA"/>
</dbReference>
<dbReference type="Proteomes" id="UP001152798">
    <property type="component" value="Chromosome 6"/>
</dbReference>
<feature type="domain" description="Peptidase S1" evidence="4">
    <location>
        <begin position="31"/>
        <end position="268"/>
    </location>
</feature>
<dbReference type="InterPro" id="IPR001254">
    <property type="entry name" value="Trypsin_dom"/>
</dbReference>
<dbReference type="InterPro" id="IPR001314">
    <property type="entry name" value="Peptidase_S1A"/>
</dbReference>
<dbReference type="Gene3D" id="2.40.10.10">
    <property type="entry name" value="Trypsin-like serine proteases"/>
    <property type="match status" value="1"/>
</dbReference>
<dbReference type="GO" id="GO:0004252">
    <property type="term" value="F:serine-type endopeptidase activity"/>
    <property type="evidence" value="ECO:0007669"/>
    <property type="project" value="InterPro"/>
</dbReference>
<dbReference type="CDD" id="cd00190">
    <property type="entry name" value="Tryp_SPc"/>
    <property type="match status" value="1"/>
</dbReference>
<feature type="chain" id="PRO_5040242500" description="Peptidase S1 domain-containing protein" evidence="3">
    <location>
        <begin position="18"/>
        <end position="281"/>
    </location>
</feature>
<organism evidence="5 6">
    <name type="scientific">Nezara viridula</name>
    <name type="common">Southern green stink bug</name>
    <name type="synonym">Cimex viridulus</name>
    <dbReference type="NCBI Taxonomy" id="85310"/>
    <lineage>
        <taxon>Eukaryota</taxon>
        <taxon>Metazoa</taxon>
        <taxon>Ecdysozoa</taxon>
        <taxon>Arthropoda</taxon>
        <taxon>Hexapoda</taxon>
        <taxon>Insecta</taxon>
        <taxon>Pterygota</taxon>
        <taxon>Neoptera</taxon>
        <taxon>Paraneoptera</taxon>
        <taxon>Hemiptera</taxon>
        <taxon>Heteroptera</taxon>
        <taxon>Panheteroptera</taxon>
        <taxon>Pentatomomorpha</taxon>
        <taxon>Pentatomoidea</taxon>
        <taxon>Pentatomidae</taxon>
        <taxon>Pentatominae</taxon>
        <taxon>Nezara</taxon>
    </lineage>
</organism>
<dbReference type="FunFam" id="2.40.10.10:FF:000068">
    <property type="entry name" value="transmembrane protease serine 2"/>
    <property type="match status" value="1"/>
</dbReference>
<keyword evidence="1" id="KW-1015">Disulfide bond</keyword>
<evidence type="ECO:0000256" key="3">
    <source>
        <dbReference type="SAM" id="SignalP"/>
    </source>
</evidence>
<dbReference type="SUPFAM" id="SSF50494">
    <property type="entry name" value="Trypsin-like serine proteases"/>
    <property type="match status" value="1"/>
</dbReference>
<name>A0A9P0HQG7_NEZVI</name>
<gene>
    <name evidence="5" type="ORF">NEZAVI_LOCUS14152</name>
</gene>
<feature type="signal peptide" evidence="3">
    <location>
        <begin position="1"/>
        <end position="17"/>
    </location>
</feature>
<reference evidence="5" key="1">
    <citation type="submission" date="2022-01" db="EMBL/GenBank/DDBJ databases">
        <authorList>
            <person name="King R."/>
        </authorList>
    </citation>
    <scope>NUCLEOTIDE SEQUENCE</scope>
</reference>
<protein>
    <recommendedName>
        <fullName evidence="4">Peptidase S1 domain-containing protein</fullName>
    </recommendedName>
</protein>
<dbReference type="PRINTS" id="PR00722">
    <property type="entry name" value="CHYMOTRYPSIN"/>
</dbReference>
<accession>A0A9P0HQG7</accession>
<dbReference type="AlphaFoldDB" id="A0A9P0HQG7"/>
<dbReference type="GO" id="GO:0006508">
    <property type="term" value="P:proteolysis"/>
    <property type="evidence" value="ECO:0007669"/>
    <property type="project" value="InterPro"/>
</dbReference>
<keyword evidence="6" id="KW-1185">Reference proteome</keyword>
<comment type="similarity">
    <text evidence="2">Belongs to the peptidase S1 family. CLIP subfamily.</text>
</comment>
<dbReference type="PANTHER" id="PTHR24256">
    <property type="entry name" value="TRYPTASE-RELATED"/>
    <property type="match status" value="1"/>
</dbReference>
<dbReference type="InterPro" id="IPR051487">
    <property type="entry name" value="Ser/Thr_Proteases_Immune/Dev"/>
</dbReference>
<evidence type="ECO:0000313" key="5">
    <source>
        <dbReference type="EMBL" id="CAH1406145.1"/>
    </source>
</evidence>
<dbReference type="InterPro" id="IPR043504">
    <property type="entry name" value="Peptidase_S1_PA_chymotrypsin"/>
</dbReference>
<evidence type="ECO:0000256" key="1">
    <source>
        <dbReference type="ARBA" id="ARBA00023157"/>
    </source>
</evidence>
<keyword evidence="3" id="KW-0732">Signal</keyword>
<evidence type="ECO:0000256" key="2">
    <source>
        <dbReference type="ARBA" id="ARBA00024195"/>
    </source>
</evidence>
<dbReference type="InterPro" id="IPR009003">
    <property type="entry name" value="Peptidase_S1_PA"/>
</dbReference>